<dbReference type="PANTHER" id="PTHR30441">
    <property type="entry name" value="DUF748 DOMAIN-CONTAINING PROTEIN"/>
    <property type="match status" value="1"/>
</dbReference>
<reference evidence="3 4" key="1">
    <citation type="submission" date="2016-07" db="EMBL/GenBank/DDBJ databases">
        <title>Draft genome of Scalindua rubra, obtained from a brine-seawater interface in the Red Sea, sheds light on salt adaptation in anammox bacteria.</title>
        <authorList>
            <person name="Speth D.R."/>
            <person name="Lagkouvardos I."/>
            <person name="Wang Y."/>
            <person name="Qian P.-Y."/>
            <person name="Dutilh B.E."/>
            <person name="Jetten M.S."/>
        </authorList>
    </citation>
    <scope>NUCLEOTIDE SEQUENCE [LARGE SCALE GENOMIC DNA]</scope>
    <source>
        <strain evidence="3">BSI-1</strain>
    </source>
</reference>
<protein>
    <submittedName>
        <fullName evidence="3">Uncharacterized protein</fullName>
    </submittedName>
</protein>
<evidence type="ECO:0000313" key="4">
    <source>
        <dbReference type="Proteomes" id="UP000094056"/>
    </source>
</evidence>
<dbReference type="EMBL" id="MAYW01000025">
    <property type="protein sequence ID" value="ODS33566.1"/>
    <property type="molecule type" value="Genomic_DNA"/>
</dbReference>
<sequence>MIKSKVSLILIIVFSVFGCVLISGYVFLKIITSDEAIKKKITKTLEDITGGKLNIEYAHFDLFKGLNIDKIKFKGKNPEELRIEIDKIFVRHEPLALFKGEVLINSITATSPKLFAIRQKDAIWNFLNGVKVFLDHADLKFPTEHFRNGVILKDIKAQIVDKAVFRNGTLNIEDMDLFVQPFGGSLRDIRVKGNINDSFWGNQEFNIDINFTTPELKLVTQFRDEIMTEELMKELPVIGEKFWRTYSPVGKFNFDCTLNFNNKNNERKMDYLLVLDVVDWEATYIKYPFLIKHINGKLEFSKEGVFLKSVKGDVQNEGQQSNGEIDAFFGVGNSKKSININIPSFNITETLMKMIPGAGEKAWKNYSPEGNIDLTIKYESNEDKSVIDYSAEAVCKGIKARHPSFPYDITNIVGLLEMDGKNIYFKNMSGYLLSGPNINLIMLDGVVNLKSKEKRFTISIPNLNLTEEMVKSIPKKGEDIWSRYKPTGQVDFTIDYKGFEDSSKDEYIITADGKGNEIEYADLLIKFSDVIGRVVVDKNDVQLKNLRGYVVNDGQLARAVCDGVYKLKNKDKKTLFNILDLRVTENLLDKFSKQLKSEWLKIEPVGWVDVTVDDEINDVDGKDRHSIIIDAKGCEVGLNNFPVTISDVDGRINVEKGQLTSRKFNGICSGGSVNGSIESDRTSPDGEYSGNLNFEKVSLQKLMENFVKDQQKWTGMCEGNVEFQGKGKGLKNFTAKGRAKLTEGYLSEVPALLSILKLLNLSIPKKETFHTANIKYLVKDKVINIEELEVFSDSIELGCIGTAGFDGAIDLTVIAGFSKETFSQIPFIGGLMDFVVGGVRKTLTKVQITGTLSNPKSTMVGLKPFTFPIKSIFDLLSKTKEDKEKGTTQEDEKENIESDT</sequence>
<name>A0A1E3XD58_9BACT</name>
<keyword evidence="2" id="KW-0472">Membrane</keyword>
<feature type="transmembrane region" description="Helical" evidence="2">
    <location>
        <begin position="7"/>
        <end position="28"/>
    </location>
</feature>
<evidence type="ECO:0000256" key="2">
    <source>
        <dbReference type="SAM" id="Phobius"/>
    </source>
</evidence>
<dbReference type="InterPro" id="IPR052894">
    <property type="entry name" value="AsmA-related"/>
</dbReference>
<evidence type="ECO:0000256" key="1">
    <source>
        <dbReference type="SAM" id="MobiDB-lite"/>
    </source>
</evidence>
<keyword evidence="2" id="KW-1133">Transmembrane helix</keyword>
<dbReference type="GO" id="GO:0005886">
    <property type="term" value="C:plasma membrane"/>
    <property type="evidence" value="ECO:0007669"/>
    <property type="project" value="TreeGrafter"/>
</dbReference>
<dbReference type="GO" id="GO:0090313">
    <property type="term" value="P:regulation of protein targeting to membrane"/>
    <property type="evidence" value="ECO:0007669"/>
    <property type="project" value="TreeGrafter"/>
</dbReference>
<dbReference type="PROSITE" id="PS51257">
    <property type="entry name" value="PROKAR_LIPOPROTEIN"/>
    <property type="match status" value="1"/>
</dbReference>
<dbReference type="AlphaFoldDB" id="A0A1E3XD58"/>
<dbReference type="PANTHER" id="PTHR30441:SF8">
    <property type="entry name" value="DUF748 DOMAIN-CONTAINING PROTEIN"/>
    <property type="match status" value="1"/>
</dbReference>
<proteinExistence type="predicted"/>
<evidence type="ECO:0000313" key="3">
    <source>
        <dbReference type="EMBL" id="ODS33566.1"/>
    </source>
</evidence>
<gene>
    <name evidence="3" type="ORF">SCARUB_01300</name>
</gene>
<feature type="compositionally biased region" description="Acidic residues" evidence="1">
    <location>
        <begin position="891"/>
        <end position="900"/>
    </location>
</feature>
<dbReference type="Proteomes" id="UP000094056">
    <property type="component" value="Unassembled WGS sequence"/>
</dbReference>
<comment type="caution">
    <text evidence="3">The sequence shown here is derived from an EMBL/GenBank/DDBJ whole genome shotgun (WGS) entry which is preliminary data.</text>
</comment>
<accession>A0A1E3XD58</accession>
<keyword evidence="2" id="KW-0812">Transmembrane</keyword>
<feature type="compositionally biased region" description="Basic and acidic residues" evidence="1">
    <location>
        <begin position="881"/>
        <end position="890"/>
    </location>
</feature>
<feature type="region of interest" description="Disordered" evidence="1">
    <location>
        <begin position="881"/>
        <end position="900"/>
    </location>
</feature>
<organism evidence="3 4">
    <name type="scientific">Candidatus Scalindua rubra</name>
    <dbReference type="NCBI Taxonomy" id="1872076"/>
    <lineage>
        <taxon>Bacteria</taxon>
        <taxon>Pseudomonadati</taxon>
        <taxon>Planctomycetota</taxon>
        <taxon>Candidatus Brocadiia</taxon>
        <taxon>Candidatus Brocadiales</taxon>
        <taxon>Candidatus Scalinduaceae</taxon>
        <taxon>Candidatus Scalindua</taxon>
    </lineage>
</organism>